<dbReference type="Proteomes" id="UP001516464">
    <property type="component" value="Unassembled WGS sequence"/>
</dbReference>
<keyword evidence="6" id="KW-0509">mRNA transport</keyword>
<dbReference type="InterPro" id="IPR037363">
    <property type="entry name" value="Sec13/Seh1_fam"/>
</dbReference>
<feature type="repeat" description="WD" evidence="11">
    <location>
        <begin position="45"/>
        <end position="79"/>
    </location>
</feature>
<dbReference type="InterPro" id="IPR001680">
    <property type="entry name" value="WD40_rpt"/>
</dbReference>
<evidence type="ECO:0000256" key="3">
    <source>
        <dbReference type="ARBA" id="ARBA00022448"/>
    </source>
</evidence>
<evidence type="ECO:0000256" key="11">
    <source>
        <dbReference type="PROSITE-ProRule" id="PRU00221"/>
    </source>
</evidence>
<keyword evidence="7" id="KW-0653">Protein transport</keyword>
<dbReference type="PANTHER" id="PTHR11024">
    <property type="entry name" value="NUCLEAR PORE COMPLEX PROTEIN SEC13 / SEH1 FAMILY MEMBER"/>
    <property type="match status" value="1"/>
</dbReference>
<dbReference type="InterPro" id="IPR036322">
    <property type="entry name" value="WD40_repeat_dom_sf"/>
</dbReference>
<sequence length="267" mass="29665">MEAHTDLIHSIDSDLSEQRIVTASSDKIVRVFNVKDANLTLQAELKGHNGPVTKAIFLNKGEMIASCSYNGTLIIWKLEGNNYGKKYEKQLFNGSINSICCNWHGDSFTIYSGCSDGRVRTSIFDSTLQVKESDFYCHRYGVSTVSSNEKYLVTGGMDSTVGIFRLSDMSEMQRFKDHSNFVRCVAICPKNEFGITCFASCSDDGTAIIYNLDGGFSKQVIKIGEPCYSLGWSRSGFSLTIGYGESKFKTFIPDASGKFKETDMEKL</sequence>
<dbReference type="EMBL" id="SBIQ01000004">
    <property type="protein sequence ID" value="KAF7684700.1"/>
    <property type="molecule type" value="Genomic_DNA"/>
</dbReference>
<evidence type="ECO:0000313" key="12">
    <source>
        <dbReference type="EMBL" id="KAF7684700.1"/>
    </source>
</evidence>
<feature type="repeat" description="WD" evidence="11">
    <location>
        <begin position="1"/>
        <end position="42"/>
    </location>
</feature>
<keyword evidence="5" id="KW-0677">Repeat</keyword>
<keyword evidence="13" id="KW-1185">Reference proteome</keyword>
<organism evidence="12 13">
    <name type="scientific">Astathelohania contejeani</name>
    <dbReference type="NCBI Taxonomy" id="164912"/>
    <lineage>
        <taxon>Eukaryota</taxon>
        <taxon>Fungi</taxon>
        <taxon>Fungi incertae sedis</taxon>
        <taxon>Microsporidia</taxon>
        <taxon>Astathelohaniidae</taxon>
        <taxon>Astathelohania</taxon>
    </lineage>
</organism>
<keyword evidence="8" id="KW-0811">Translocation</keyword>
<evidence type="ECO:0000256" key="6">
    <source>
        <dbReference type="ARBA" id="ARBA00022816"/>
    </source>
</evidence>
<comment type="subcellular location">
    <subcellularLocation>
        <location evidence="1">Nucleus</location>
        <location evidence="1">Nuclear pore complex</location>
    </subcellularLocation>
</comment>
<dbReference type="Gene3D" id="2.130.10.10">
    <property type="entry name" value="YVTN repeat-like/Quinoprotein amine dehydrogenase"/>
    <property type="match status" value="1"/>
</dbReference>
<protein>
    <submittedName>
        <fullName evidence="12">Protein transport protein SEC13</fullName>
    </submittedName>
</protein>
<accession>A0ABQ7I2Q5</accession>
<evidence type="ECO:0000256" key="1">
    <source>
        <dbReference type="ARBA" id="ARBA00004567"/>
    </source>
</evidence>
<comment type="similarity">
    <text evidence="2">Belongs to the WD repeat SEC13 family.</text>
</comment>
<keyword evidence="3" id="KW-0813">Transport</keyword>
<gene>
    <name evidence="12" type="primary">SEC13</name>
    <name evidence="12" type="ORF">TCON_0116</name>
</gene>
<reference evidence="12 13" key="1">
    <citation type="submission" date="2019-01" db="EMBL/GenBank/DDBJ databases">
        <title>Genomes sequencing and comparative genomics of infectious freshwater microsporidia, Cucumispora dikerogammari and Thelohania contejeani.</title>
        <authorList>
            <person name="Cormier A."/>
            <person name="Giraud I."/>
            <person name="Wattier R."/>
            <person name="Teixeira M."/>
            <person name="Grandjean F."/>
            <person name="Rigaud T."/>
            <person name="Cordaux R."/>
        </authorList>
    </citation>
    <scope>NUCLEOTIDE SEQUENCE [LARGE SCALE GENOMIC DNA]</scope>
    <source>
        <strain evidence="12">T1</strain>
        <tissue evidence="12">Spores</tissue>
    </source>
</reference>
<evidence type="ECO:0000256" key="10">
    <source>
        <dbReference type="ARBA" id="ARBA00023242"/>
    </source>
</evidence>
<dbReference type="PROSITE" id="PS50294">
    <property type="entry name" value="WD_REPEATS_REGION"/>
    <property type="match status" value="1"/>
</dbReference>
<keyword evidence="10" id="KW-0539">Nucleus</keyword>
<dbReference type="Pfam" id="PF00400">
    <property type="entry name" value="WD40"/>
    <property type="match status" value="5"/>
</dbReference>
<evidence type="ECO:0000313" key="13">
    <source>
        <dbReference type="Proteomes" id="UP001516464"/>
    </source>
</evidence>
<dbReference type="InterPro" id="IPR015943">
    <property type="entry name" value="WD40/YVTN_repeat-like_dom_sf"/>
</dbReference>
<evidence type="ECO:0000256" key="8">
    <source>
        <dbReference type="ARBA" id="ARBA00023010"/>
    </source>
</evidence>
<evidence type="ECO:0000256" key="5">
    <source>
        <dbReference type="ARBA" id="ARBA00022737"/>
    </source>
</evidence>
<name>A0ABQ7I2Q5_9MICR</name>
<proteinExistence type="inferred from homology"/>
<comment type="caution">
    <text evidence="12">The sequence shown here is derived from an EMBL/GenBank/DDBJ whole genome shotgun (WGS) entry which is preliminary data.</text>
</comment>
<evidence type="ECO:0000256" key="2">
    <source>
        <dbReference type="ARBA" id="ARBA00010102"/>
    </source>
</evidence>
<dbReference type="SUPFAM" id="SSF50978">
    <property type="entry name" value="WD40 repeat-like"/>
    <property type="match status" value="1"/>
</dbReference>
<dbReference type="PROSITE" id="PS50082">
    <property type="entry name" value="WD_REPEATS_2"/>
    <property type="match status" value="2"/>
</dbReference>
<keyword evidence="9" id="KW-0906">Nuclear pore complex</keyword>
<keyword evidence="4 11" id="KW-0853">WD repeat</keyword>
<dbReference type="SMART" id="SM00320">
    <property type="entry name" value="WD40"/>
    <property type="match status" value="5"/>
</dbReference>
<evidence type="ECO:0000256" key="7">
    <source>
        <dbReference type="ARBA" id="ARBA00022927"/>
    </source>
</evidence>
<evidence type="ECO:0000256" key="9">
    <source>
        <dbReference type="ARBA" id="ARBA00023132"/>
    </source>
</evidence>
<evidence type="ECO:0000256" key="4">
    <source>
        <dbReference type="ARBA" id="ARBA00022574"/>
    </source>
</evidence>
<dbReference type="PANTHER" id="PTHR11024:SF2">
    <property type="entry name" value="PROTEIN SEC13 HOMOLOG"/>
    <property type="match status" value="1"/>
</dbReference>